<evidence type="ECO:0000256" key="1">
    <source>
        <dbReference type="ARBA" id="ARBA00023015"/>
    </source>
</evidence>
<dbReference type="InterPro" id="IPR039425">
    <property type="entry name" value="RNA_pol_sigma-70-like"/>
</dbReference>
<dbReference type="Gene3D" id="1.10.10.10">
    <property type="entry name" value="Winged helix-like DNA-binding domain superfamily/Winged helix DNA-binding domain"/>
    <property type="match status" value="1"/>
</dbReference>
<name>A0ABV6J362_9BACL</name>
<dbReference type="EMBL" id="JBHLVF010000005">
    <property type="protein sequence ID" value="MFC0389977.1"/>
    <property type="molecule type" value="Genomic_DNA"/>
</dbReference>
<keyword evidence="1" id="KW-0805">Transcription regulation</keyword>
<accession>A0ABV6J362</accession>
<dbReference type="InterPro" id="IPR013249">
    <property type="entry name" value="RNA_pol_sigma70_r4_t2"/>
</dbReference>
<gene>
    <name evidence="5" type="ORF">ACFFJ8_01170</name>
</gene>
<comment type="caution">
    <text evidence="5">The sequence shown here is derived from an EMBL/GenBank/DDBJ whole genome shotgun (WGS) entry which is preliminary data.</text>
</comment>
<evidence type="ECO:0000259" key="4">
    <source>
        <dbReference type="Pfam" id="PF08281"/>
    </source>
</evidence>
<proteinExistence type="predicted"/>
<dbReference type="InterPro" id="IPR036388">
    <property type="entry name" value="WH-like_DNA-bd_sf"/>
</dbReference>
<dbReference type="InterPro" id="IPR013324">
    <property type="entry name" value="RNA_pol_sigma_r3/r4-like"/>
</dbReference>
<dbReference type="Pfam" id="PF08281">
    <property type="entry name" value="Sigma70_r4_2"/>
    <property type="match status" value="1"/>
</dbReference>
<sequence>MRKNKRRKFAWRQRIAPIAELNEAVDKACRHRGEATPEDAVLSYELSGMIQAAADRLGDKLKLPLYMYYTAEMSVDEIASALRIPPGTVKSRLFQARKAMKKTLEVEVR</sequence>
<dbReference type="PANTHER" id="PTHR43133">
    <property type="entry name" value="RNA POLYMERASE ECF-TYPE SIGMA FACTO"/>
    <property type="match status" value="1"/>
</dbReference>
<evidence type="ECO:0000256" key="3">
    <source>
        <dbReference type="ARBA" id="ARBA00023163"/>
    </source>
</evidence>
<evidence type="ECO:0000313" key="6">
    <source>
        <dbReference type="Proteomes" id="UP001589818"/>
    </source>
</evidence>
<dbReference type="Proteomes" id="UP001589818">
    <property type="component" value="Unassembled WGS sequence"/>
</dbReference>
<reference evidence="5 6" key="1">
    <citation type="submission" date="2024-09" db="EMBL/GenBank/DDBJ databases">
        <authorList>
            <person name="Sun Q."/>
            <person name="Mori K."/>
        </authorList>
    </citation>
    <scope>NUCLEOTIDE SEQUENCE [LARGE SCALE GENOMIC DNA]</scope>
    <source>
        <strain evidence="5 6">CCM 4839</strain>
    </source>
</reference>
<keyword evidence="6" id="KW-1185">Reference proteome</keyword>
<dbReference type="SUPFAM" id="SSF88659">
    <property type="entry name" value="Sigma3 and sigma4 domains of RNA polymerase sigma factors"/>
    <property type="match status" value="1"/>
</dbReference>
<keyword evidence="3" id="KW-0804">Transcription</keyword>
<dbReference type="RefSeq" id="WP_204822173.1">
    <property type="nucleotide sequence ID" value="NZ_JANHOF010000005.1"/>
</dbReference>
<dbReference type="NCBIfam" id="TIGR02937">
    <property type="entry name" value="sigma70-ECF"/>
    <property type="match status" value="1"/>
</dbReference>
<evidence type="ECO:0000256" key="2">
    <source>
        <dbReference type="ARBA" id="ARBA00023082"/>
    </source>
</evidence>
<feature type="domain" description="RNA polymerase sigma factor 70 region 4 type 2" evidence="4">
    <location>
        <begin position="49"/>
        <end position="100"/>
    </location>
</feature>
<protein>
    <submittedName>
        <fullName evidence="5">RNA polymerase sigma factor</fullName>
    </submittedName>
</protein>
<evidence type="ECO:0000313" key="5">
    <source>
        <dbReference type="EMBL" id="MFC0389977.1"/>
    </source>
</evidence>
<dbReference type="InterPro" id="IPR014284">
    <property type="entry name" value="RNA_pol_sigma-70_dom"/>
</dbReference>
<dbReference type="PANTHER" id="PTHR43133:SF51">
    <property type="entry name" value="RNA POLYMERASE SIGMA FACTOR"/>
    <property type="match status" value="1"/>
</dbReference>
<organism evidence="5 6">
    <name type="scientific">Paenibacillus mendelii</name>
    <dbReference type="NCBI Taxonomy" id="206163"/>
    <lineage>
        <taxon>Bacteria</taxon>
        <taxon>Bacillati</taxon>
        <taxon>Bacillota</taxon>
        <taxon>Bacilli</taxon>
        <taxon>Bacillales</taxon>
        <taxon>Paenibacillaceae</taxon>
        <taxon>Paenibacillus</taxon>
    </lineage>
</organism>
<keyword evidence="2" id="KW-0731">Sigma factor</keyword>